<organism evidence="1">
    <name type="scientific">Lepeophtheirus salmonis</name>
    <name type="common">Salmon louse</name>
    <name type="synonym">Caligus salmonis</name>
    <dbReference type="NCBI Taxonomy" id="72036"/>
    <lineage>
        <taxon>Eukaryota</taxon>
        <taxon>Metazoa</taxon>
        <taxon>Ecdysozoa</taxon>
        <taxon>Arthropoda</taxon>
        <taxon>Crustacea</taxon>
        <taxon>Multicrustacea</taxon>
        <taxon>Hexanauplia</taxon>
        <taxon>Copepoda</taxon>
        <taxon>Siphonostomatoida</taxon>
        <taxon>Caligidae</taxon>
        <taxon>Lepeophtheirus</taxon>
    </lineage>
</organism>
<accession>A0A0K2TK35</accession>
<protein>
    <submittedName>
        <fullName evidence="1">Uncharacterized protein</fullName>
    </submittedName>
</protein>
<proteinExistence type="predicted"/>
<dbReference type="EMBL" id="HACA01008933">
    <property type="protein sequence ID" value="CDW26294.1"/>
    <property type="molecule type" value="Transcribed_RNA"/>
</dbReference>
<evidence type="ECO:0000313" key="1">
    <source>
        <dbReference type="EMBL" id="CDW26294.1"/>
    </source>
</evidence>
<reference evidence="1" key="1">
    <citation type="submission" date="2014-05" db="EMBL/GenBank/DDBJ databases">
        <authorList>
            <person name="Chronopoulou M."/>
        </authorList>
    </citation>
    <scope>NUCLEOTIDE SEQUENCE</scope>
    <source>
        <tissue evidence="1">Whole organism</tissue>
    </source>
</reference>
<dbReference type="AlphaFoldDB" id="A0A0K2TK35"/>
<name>A0A0K2TK35_LEPSM</name>
<sequence length="31" mass="3903">MTRDIFELPVEQIFVVMRRLQKKILMPMEFY</sequence>